<feature type="domain" description="J" evidence="3">
    <location>
        <begin position="87"/>
        <end position="182"/>
    </location>
</feature>
<dbReference type="SUPFAM" id="SSF46565">
    <property type="entry name" value="Chaperone J-domain"/>
    <property type="match status" value="1"/>
</dbReference>
<dbReference type="CDD" id="cd06257">
    <property type="entry name" value="DnaJ"/>
    <property type="match status" value="1"/>
</dbReference>
<feature type="region of interest" description="Disordered" evidence="2">
    <location>
        <begin position="18"/>
        <end position="70"/>
    </location>
</feature>
<dbReference type="InterPro" id="IPR036869">
    <property type="entry name" value="J_dom_sf"/>
</dbReference>
<evidence type="ECO:0000259" key="3">
    <source>
        <dbReference type="PROSITE" id="PS50076"/>
    </source>
</evidence>
<dbReference type="AlphaFoldDB" id="A0A4Z2EIS8"/>
<proteinExistence type="predicted"/>
<evidence type="ECO:0000313" key="4">
    <source>
        <dbReference type="EMBL" id="TNN28665.1"/>
    </source>
</evidence>
<accession>A0A4Z2EIS8</accession>
<dbReference type="GO" id="GO:0019901">
    <property type="term" value="F:protein kinase binding"/>
    <property type="evidence" value="ECO:0007669"/>
    <property type="project" value="TreeGrafter"/>
</dbReference>
<dbReference type="GO" id="GO:0005739">
    <property type="term" value="C:mitochondrion"/>
    <property type="evidence" value="ECO:0007669"/>
    <property type="project" value="TreeGrafter"/>
</dbReference>
<dbReference type="PRINTS" id="PR00625">
    <property type="entry name" value="JDOMAIN"/>
</dbReference>
<feature type="compositionally biased region" description="Low complexity" evidence="2">
    <location>
        <begin position="43"/>
        <end position="52"/>
    </location>
</feature>
<sequence>MASPAARLAARCWSSGLRSAGSRDVSAGQAALCSASAPRTHRGAAAGARSAGSPGGAVTLGAPAGSRAPRGISCRRFHSSSWARQQDLYAVLGVPRGAAQKDIKKAYYQLAKKFHPDTNPEEPSAQEKFTQLAEAYEVDLNLNQDQDQDQDQDLKRGIIDAVAPTQKVLGDEVKRRQYDTYGAAGLDPSRAGAAGRQQYHRAGGATVDPEELFRKIFGEFTGGRGFKDVRRMFDRRPEVRRRFGSRVSAGRRRTGR</sequence>
<dbReference type="Pfam" id="PF00226">
    <property type="entry name" value="DnaJ"/>
    <property type="match status" value="1"/>
</dbReference>
<keyword evidence="5" id="KW-1185">Reference proteome</keyword>
<dbReference type="PANTHER" id="PTHR44145:SF3">
    <property type="entry name" value="DNAJ HOMOLOG SUBFAMILY A MEMBER 3, MITOCHONDRIAL"/>
    <property type="match status" value="1"/>
</dbReference>
<name>A0A4Z2EIS8_9TELE</name>
<dbReference type="GO" id="GO:0043066">
    <property type="term" value="P:negative regulation of apoptotic process"/>
    <property type="evidence" value="ECO:0007669"/>
    <property type="project" value="TreeGrafter"/>
</dbReference>
<reference evidence="4 5" key="1">
    <citation type="submission" date="2019-03" db="EMBL/GenBank/DDBJ databases">
        <title>First draft genome of Liparis tanakae, snailfish: a comprehensive survey of snailfish specific genes.</title>
        <authorList>
            <person name="Kim W."/>
            <person name="Song I."/>
            <person name="Jeong J.-H."/>
            <person name="Kim D."/>
            <person name="Kim S."/>
            <person name="Ryu S."/>
            <person name="Song J.Y."/>
            <person name="Lee S.K."/>
        </authorList>
    </citation>
    <scope>NUCLEOTIDE SEQUENCE [LARGE SCALE GENOMIC DNA]</scope>
    <source>
        <tissue evidence="4">Muscle</tissue>
    </source>
</reference>
<dbReference type="InterPro" id="IPR001623">
    <property type="entry name" value="DnaJ_domain"/>
</dbReference>
<evidence type="ECO:0000256" key="2">
    <source>
        <dbReference type="SAM" id="MobiDB-lite"/>
    </source>
</evidence>
<dbReference type="PROSITE" id="PS50076">
    <property type="entry name" value="DNAJ_2"/>
    <property type="match status" value="1"/>
</dbReference>
<dbReference type="SMART" id="SM00271">
    <property type="entry name" value="DnaJ"/>
    <property type="match status" value="1"/>
</dbReference>
<dbReference type="Gene3D" id="1.10.287.110">
    <property type="entry name" value="DnaJ domain"/>
    <property type="match status" value="1"/>
</dbReference>
<evidence type="ECO:0000256" key="1">
    <source>
        <dbReference type="ARBA" id="ARBA00023186"/>
    </source>
</evidence>
<comment type="caution">
    <text evidence="4">The sequence shown here is derived from an EMBL/GenBank/DDBJ whole genome shotgun (WGS) entry which is preliminary data.</text>
</comment>
<evidence type="ECO:0000313" key="5">
    <source>
        <dbReference type="Proteomes" id="UP000314294"/>
    </source>
</evidence>
<dbReference type="PANTHER" id="PTHR44145">
    <property type="entry name" value="DNAJ HOMOLOG SUBFAMILY A MEMBER 3, MITOCHONDRIAL"/>
    <property type="match status" value="1"/>
</dbReference>
<dbReference type="OrthoDB" id="10256793at2759"/>
<organism evidence="4 5">
    <name type="scientific">Liparis tanakae</name>
    <name type="common">Tanaka's snailfish</name>
    <dbReference type="NCBI Taxonomy" id="230148"/>
    <lineage>
        <taxon>Eukaryota</taxon>
        <taxon>Metazoa</taxon>
        <taxon>Chordata</taxon>
        <taxon>Craniata</taxon>
        <taxon>Vertebrata</taxon>
        <taxon>Euteleostomi</taxon>
        <taxon>Actinopterygii</taxon>
        <taxon>Neopterygii</taxon>
        <taxon>Teleostei</taxon>
        <taxon>Neoteleostei</taxon>
        <taxon>Acanthomorphata</taxon>
        <taxon>Eupercaria</taxon>
        <taxon>Perciformes</taxon>
        <taxon>Cottioidei</taxon>
        <taxon>Cottales</taxon>
        <taxon>Liparidae</taxon>
        <taxon>Liparis</taxon>
    </lineage>
</organism>
<dbReference type="GO" id="GO:0007005">
    <property type="term" value="P:mitochondrion organization"/>
    <property type="evidence" value="ECO:0007669"/>
    <property type="project" value="TreeGrafter"/>
</dbReference>
<dbReference type="Proteomes" id="UP000314294">
    <property type="component" value="Unassembled WGS sequence"/>
</dbReference>
<keyword evidence="1" id="KW-0143">Chaperone</keyword>
<gene>
    <name evidence="4" type="primary">DNAJA3</name>
    <name evidence="4" type="ORF">EYF80_061185</name>
</gene>
<dbReference type="InterPro" id="IPR051938">
    <property type="entry name" value="Apopto_cytoskel_mod"/>
</dbReference>
<protein>
    <submittedName>
        <fullName evidence="4">DnaJ subfamily A member 3, mitochondrial</fullName>
    </submittedName>
</protein>
<dbReference type="EMBL" id="SRLO01006610">
    <property type="protein sequence ID" value="TNN28665.1"/>
    <property type="molecule type" value="Genomic_DNA"/>
</dbReference>